<reference evidence="2 4" key="1">
    <citation type="journal article" date="2020" name="Stud. Mycol.">
        <title>101 Dothideomycetes genomes: a test case for predicting lifestyles and emergence of pathogens.</title>
        <authorList>
            <person name="Haridas S."/>
            <person name="Albert R."/>
            <person name="Binder M."/>
            <person name="Bloem J."/>
            <person name="Labutti K."/>
            <person name="Salamov A."/>
            <person name="Andreopoulos B."/>
            <person name="Baker S."/>
            <person name="Barry K."/>
            <person name="Bills G."/>
            <person name="Bluhm B."/>
            <person name="Cannon C."/>
            <person name="Castanera R."/>
            <person name="Culley D."/>
            <person name="Daum C."/>
            <person name="Ezra D."/>
            <person name="Gonzalez J."/>
            <person name="Henrissat B."/>
            <person name="Kuo A."/>
            <person name="Liang C."/>
            <person name="Lipzen A."/>
            <person name="Lutzoni F."/>
            <person name="Magnuson J."/>
            <person name="Mondo S."/>
            <person name="Nolan M."/>
            <person name="Ohm R."/>
            <person name="Pangilinan J."/>
            <person name="Park H.-J."/>
            <person name="Ramirez L."/>
            <person name="Alfaro M."/>
            <person name="Sun H."/>
            <person name="Tritt A."/>
            <person name="Yoshinaga Y."/>
            <person name="Zwiers L.-H."/>
            <person name="Turgeon B."/>
            <person name="Goodwin S."/>
            <person name="Spatafora J."/>
            <person name="Crous P."/>
            <person name="Grigoriev I."/>
        </authorList>
    </citation>
    <scope>NUCLEOTIDE SEQUENCE</scope>
    <source>
        <strain evidence="2 4">CBS 304.34</strain>
    </source>
</reference>
<feature type="non-terminal residue" evidence="2">
    <location>
        <position position="1"/>
    </location>
</feature>
<dbReference type="RefSeq" id="XP_033575207.1">
    <property type="nucleotide sequence ID" value="XM_033714416.1"/>
</dbReference>
<evidence type="ECO:0000313" key="3">
    <source>
        <dbReference type="Proteomes" id="UP000504636"/>
    </source>
</evidence>
<dbReference type="GeneID" id="54455309"/>
<feature type="compositionally biased region" description="Basic residues" evidence="1">
    <location>
        <begin position="157"/>
        <end position="170"/>
    </location>
</feature>
<reference evidence="4" key="3">
    <citation type="submission" date="2025-04" db="UniProtKB">
        <authorList>
            <consortium name="RefSeq"/>
        </authorList>
    </citation>
    <scope>IDENTIFICATION</scope>
    <source>
        <strain evidence="4">CBS 304.34</strain>
    </source>
</reference>
<keyword evidence="3" id="KW-1185">Reference proteome</keyword>
<evidence type="ECO:0000256" key="1">
    <source>
        <dbReference type="SAM" id="MobiDB-lite"/>
    </source>
</evidence>
<gene>
    <name evidence="2 4" type="ORF">BDZ99DRAFT_344301</name>
</gene>
<dbReference type="EMBL" id="MU003703">
    <property type="protein sequence ID" value="KAF2808243.1"/>
    <property type="molecule type" value="Genomic_DNA"/>
</dbReference>
<dbReference type="AlphaFoldDB" id="A0A6A6YI86"/>
<evidence type="ECO:0000313" key="4">
    <source>
        <dbReference type="RefSeq" id="XP_033575207.1"/>
    </source>
</evidence>
<feature type="non-terminal residue" evidence="2">
    <location>
        <position position="250"/>
    </location>
</feature>
<name>A0A6A6YI86_9PEZI</name>
<evidence type="ECO:0000313" key="2">
    <source>
        <dbReference type="EMBL" id="KAF2808243.1"/>
    </source>
</evidence>
<proteinExistence type="predicted"/>
<dbReference type="Proteomes" id="UP000504636">
    <property type="component" value="Unplaced"/>
</dbReference>
<feature type="region of interest" description="Disordered" evidence="1">
    <location>
        <begin position="153"/>
        <end position="231"/>
    </location>
</feature>
<sequence length="250" mass="27811">RNIKAGFAAAGLYPLNPERVLRDMPKPPELTMPKADEVIVRPCPQDEELKTPVALVSAEALMSLQDLIIKQDAHTLDETSKRNLKRHLQIYDNTVKAGLAEGILQKKHIKFLLTINNEAKERRSAKSLILGKAKVMSYKDLKETLQKREALEQAKQAKAKRKGKGGRKGKAPLEADVSEGDTPEDEAPESAEAKPGRKTTRKRKSPPESDALEPTAKVARTIEAPEPARVPVEQEEIAPELWRAPVARMW</sequence>
<organism evidence="2">
    <name type="scientific">Mytilinidion resinicola</name>
    <dbReference type="NCBI Taxonomy" id="574789"/>
    <lineage>
        <taxon>Eukaryota</taxon>
        <taxon>Fungi</taxon>
        <taxon>Dikarya</taxon>
        <taxon>Ascomycota</taxon>
        <taxon>Pezizomycotina</taxon>
        <taxon>Dothideomycetes</taxon>
        <taxon>Pleosporomycetidae</taxon>
        <taxon>Mytilinidiales</taxon>
        <taxon>Mytilinidiaceae</taxon>
        <taxon>Mytilinidion</taxon>
    </lineage>
</organism>
<accession>A0A6A6YI86</accession>
<reference evidence="4" key="2">
    <citation type="submission" date="2020-04" db="EMBL/GenBank/DDBJ databases">
        <authorList>
            <consortium name="NCBI Genome Project"/>
        </authorList>
    </citation>
    <scope>NUCLEOTIDE SEQUENCE</scope>
    <source>
        <strain evidence="4">CBS 304.34</strain>
    </source>
</reference>
<dbReference type="OrthoDB" id="4357141at2759"/>
<protein>
    <submittedName>
        <fullName evidence="2 4">Uncharacterized protein</fullName>
    </submittedName>
</protein>
<feature type="compositionally biased region" description="Acidic residues" evidence="1">
    <location>
        <begin position="176"/>
        <end position="189"/>
    </location>
</feature>